<gene>
    <name evidence="1" type="ORF">SAMN04488543_2254</name>
</gene>
<name>A0A1H1UHD4_9ACTN</name>
<evidence type="ECO:0000313" key="2">
    <source>
        <dbReference type="Proteomes" id="UP000199092"/>
    </source>
</evidence>
<dbReference type="EMBL" id="LT629749">
    <property type="protein sequence ID" value="SDS71925.1"/>
    <property type="molecule type" value="Genomic_DNA"/>
</dbReference>
<protein>
    <recommendedName>
        <fullName evidence="3">CDP-Glycerol:Poly(Glycerophosphate) glycerophosphotransferase</fullName>
    </recommendedName>
</protein>
<organism evidence="1 2">
    <name type="scientific">Friedmanniella luteola</name>
    <dbReference type="NCBI Taxonomy" id="546871"/>
    <lineage>
        <taxon>Bacteria</taxon>
        <taxon>Bacillati</taxon>
        <taxon>Actinomycetota</taxon>
        <taxon>Actinomycetes</taxon>
        <taxon>Propionibacteriales</taxon>
        <taxon>Nocardioidaceae</taxon>
        <taxon>Friedmanniella</taxon>
    </lineage>
</organism>
<evidence type="ECO:0008006" key="3">
    <source>
        <dbReference type="Google" id="ProtNLM"/>
    </source>
</evidence>
<accession>A0A1H1UHD4</accession>
<sequence>MRRALFVAAFDSQLKWCARIRDELERRGFTSEVVVPDVRSALSPGQIADAGFTAVEHVTWSELLDRAVAADVVVCSLSGPFTKGFVFDLAARTAAVAGPGPVVVTGWVGIIIDRITGGYLDRCGSDVVAVNSGRDLEHFERTARALQMPADNLLLAGLPFLSSEPAPPRRTPVRRLLLADQPTVPSTEADRRFLYAGAVAYARAHPDREVVLKPRHRPEEDTLHRMQHHPAVLLAEEDLPPNFRIDHTPIAELLPDVDLLVTMSSTACLEALDHGCRVALVLDLGVHERFGNHVFLDSGLLRTWAEITDDRLGEADPAWLAGYFFPRAQGATAVVADRVEALLDSGERPARAVRASDYFRSAAVYHRAQEAVAAVPTPPRTLRPRDLLPPVLYRPVARGLRRCRPVAARAVAELQHRRRGAVRS</sequence>
<keyword evidence="2" id="KW-1185">Reference proteome</keyword>
<proteinExistence type="predicted"/>
<reference evidence="1 2" key="1">
    <citation type="submission" date="2016-10" db="EMBL/GenBank/DDBJ databases">
        <authorList>
            <person name="de Groot N.N."/>
        </authorList>
    </citation>
    <scope>NUCLEOTIDE SEQUENCE [LARGE SCALE GENOMIC DNA]</scope>
    <source>
        <strain evidence="1 2">DSM 21741</strain>
    </source>
</reference>
<dbReference type="Proteomes" id="UP000199092">
    <property type="component" value="Chromosome I"/>
</dbReference>
<dbReference type="Pfam" id="PF20471">
    <property type="entry name" value="DUF6716"/>
    <property type="match status" value="1"/>
</dbReference>
<dbReference type="AlphaFoldDB" id="A0A1H1UHD4"/>
<dbReference type="InterPro" id="IPR046561">
    <property type="entry name" value="DUF6716"/>
</dbReference>
<dbReference type="OrthoDB" id="8441777at2"/>
<dbReference type="RefSeq" id="WP_091412978.1">
    <property type="nucleotide sequence ID" value="NZ_LT629749.1"/>
</dbReference>
<evidence type="ECO:0000313" key="1">
    <source>
        <dbReference type="EMBL" id="SDS71925.1"/>
    </source>
</evidence>
<dbReference type="STRING" id="546871.SAMN04488543_2254"/>